<comment type="catalytic activity">
    <reaction evidence="10">
        <text>ITP + H2O = IMP + diphosphate + H(+)</text>
        <dbReference type="Rhea" id="RHEA:29399"/>
        <dbReference type="ChEBI" id="CHEBI:15377"/>
        <dbReference type="ChEBI" id="CHEBI:15378"/>
        <dbReference type="ChEBI" id="CHEBI:33019"/>
        <dbReference type="ChEBI" id="CHEBI:58053"/>
        <dbReference type="ChEBI" id="CHEBI:61402"/>
        <dbReference type="EC" id="3.6.1.66"/>
    </reaction>
</comment>
<name>A0A9D2P205_9FIRM</name>
<comment type="caution">
    <text evidence="12">The sequence shown here is derived from an EMBL/GenBank/DDBJ whole genome shotgun (WGS) entry which is preliminary data.</text>
</comment>
<evidence type="ECO:0000313" key="13">
    <source>
        <dbReference type="Proteomes" id="UP000823882"/>
    </source>
</evidence>
<evidence type="ECO:0000256" key="7">
    <source>
        <dbReference type="ARBA" id="ARBA00023080"/>
    </source>
</evidence>
<accession>A0A9D2P205</accession>
<dbReference type="GO" id="GO:0009117">
    <property type="term" value="P:nucleotide metabolic process"/>
    <property type="evidence" value="ECO:0007669"/>
    <property type="project" value="UniProtKB-KW"/>
</dbReference>
<dbReference type="InterPro" id="IPR029001">
    <property type="entry name" value="ITPase-like_fam"/>
</dbReference>
<comment type="cofactor">
    <cofactor evidence="10">
        <name>Mg(2+)</name>
        <dbReference type="ChEBI" id="CHEBI:18420"/>
    </cofactor>
    <text evidence="10">Binds 1 Mg(2+) ion per subunit.</text>
</comment>
<dbReference type="GO" id="GO:0035870">
    <property type="term" value="F:dITP diphosphatase activity"/>
    <property type="evidence" value="ECO:0007669"/>
    <property type="project" value="UniProtKB-UniRule"/>
</dbReference>
<keyword evidence="5 10" id="KW-0378">Hydrolase</keyword>
<dbReference type="SUPFAM" id="SSF52972">
    <property type="entry name" value="ITPase-like"/>
    <property type="match status" value="1"/>
</dbReference>
<feature type="active site" description="Proton acceptor" evidence="10">
    <location>
        <position position="69"/>
    </location>
</feature>
<dbReference type="Pfam" id="PF01725">
    <property type="entry name" value="Ham1p_like"/>
    <property type="match status" value="1"/>
</dbReference>
<feature type="binding site" evidence="10">
    <location>
        <position position="70"/>
    </location>
    <ligand>
        <name>substrate</name>
    </ligand>
</feature>
<dbReference type="GO" id="GO:0005829">
    <property type="term" value="C:cytosol"/>
    <property type="evidence" value="ECO:0007669"/>
    <property type="project" value="TreeGrafter"/>
</dbReference>
<keyword evidence="4 10" id="KW-0547">Nucleotide-binding</keyword>
<comment type="function">
    <text evidence="10">Pyrophosphatase that catalyzes the hydrolysis of nucleoside triphosphates to their monophosphate derivatives, with a high preference for the non-canonical purine nucleotides XTP (xanthosine triphosphate), dITP (deoxyinosine triphosphate) and ITP. Seems to function as a house-cleaning enzyme that removes non-canonical purine nucleotides from the nucleotide pool, thus preventing their incorporation into DNA/RNA and avoiding chromosomal lesions.</text>
</comment>
<dbReference type="NCBIfam" id="NF011397">
    <property type="entry name" value="PRK14822.1"/>
    <property type="match status" value="1"/>
</dbReference>
<evidence type="ECO:0000256" key="5">
    <source>
        <dbReference type="ARBA" id="ARBA00022801"/>
    </source>
</evidence>
<reference evidence="12" key="2">
    <citation type="submission" date="2021-04" db="EMBL/GenBank/DDBJ databases">
        <authorList>
            <person name="Gilroy R."/>
        </authorList>
    </citation>
    <scope>NUCLEOTIDE SEQUENCE</scope>
    <source>
        <strain evidence="12">CHK186-1790</strain>
    </source>
</reference>
<dbReference type="NCBIfam" id="TIGR00042">
    <property type="entry name" value="RdgB/HAM1 family non-canonical purine NTP pyrophosphatase"/>
    <property type="match status" value="1"/>
</dbReference>
<feature type="binding site" evidence="10">
    <location>
        <begin position="7"/>
        <end position="12"/>
    </location>
    <ligand>
        <name>substrate</name>
    </ligand>
</feature>
<dbReference type="GO" id="GO:0036222">
    <property type="term" value="F:XTP diphosphatase activity"/>
    <property type="evidence" value="ECO:0007669"/>
    <property type="project" value="UniProtKB-UniRule"/>
</dbReference>
<comment type="catalytic activity">
    <reaction evidence="8 10">
        <text>dITP + H2O = dIMP + diphosphate + H(+)</text>
        <dbReference type="Rhea" id="RHEA:28342"/>
        <dbReference type="ChEBI" id="CHEBI:15377"/>
        <dbReference type="ChEBI" id="CHEBI:15378"/>
        <dbReference type="ChEBI" id="CHEBI:33019"/>
        <dbReference type="ChEBI" id="CHEBI:61194"/>
        <dbReference type="ChEBI" id="CHEBI:61382"/>
        <dbReference type="EC" id="3.6.1.66"/>
    </reaction>
</comment>
<evidence type="ECO:0000313" key="12">
    <source>
        <dbReference type="EMBL" id="HJC41214.1"/>
    </source>
</evidence>
<comment type="catalytic activity">
    <reaction evidence="9 10">
        <text>XTP + H2O = XMP + diphosphate + H(+)</text>
        <dbReference type="Rhea" id="RHEA:28610"/>
        <dbReference type="ChEBI" id="CHEBI:15377"/>
        <dbReference type="ChEBI" id="CHEBI:15378"/>
        <dbReference type="ChEBI" id="CHEBI:33019"/>
        <dbReference type="ChEBI" id="CHEBI:57464"/>
        <dbReference type="ChEBI" id="CHEBI:61314"/>
        <dbReference type="EC" id="3.6.1.66"/>
    </reaction>
</comment>
<comment type="subunit">
    <text evidence="2 10">Homodimer.</text>
</comment>
<evidence type="ECO:0000256" key="2">
    <source>
        <dbReference type="ARBA" id="ARBA00011738"/>
    </source>
</evidence>
<gene>
    <name evidence="12" type="ORF">H9701_06645</name>
</gene>
<dbReference type="GO" id="GO:0017111">
    <property type="term" value="F:ribonucleoside triphosphate phosphatase activity"/>
    <property type="evidence" value="ECO:0007669"/>
    <property type="project" value="InterPro"/>
</dbReference>
<dbReference type="PANTHER" id="PTHR11067:SF9">
    <property type="entry name" value="INOSINE TRIPHOSPHATE PYROPHOSPHATASE"/>
    <property type="match status" value="1"/>
</dbReference>
<dbReference type="CDD" id="cd00515">
    <property type="entry name" value="HAM1"/>
    <property type="match status" value="1"/>
</dbReference>
<dbReference type="AlphaFoldDB" id="A0A9D2P205"/>
<dbReference type="GO" id="GO:0009146">
    <property type="term" value="P:purine nucleoside triphosphate catabolic process"/>
    <property type="evidence" value="ECO:0007669"/>
    <property type="project" value="UniProtKB-UniRule"/>
</dbReference>
<dbReference type="PANTHER" id="PTHR11067">
    <property type="entry name" value="INOSINE TRIPHOSPHATE PYROPHOSPHATASE/HAM1 PROTEIN"/>
    <property type="match status" value="1"/>
</dbReference>
<evidence type="ECO:0000256" key="11">
    <source>
        <dbReference type="RuleBase" id="RU003781"/>
    </source>
</evidence>
<evidence type="ECO:0000256" key="1">
    <source>
        <dbReference type="ARBA" id="ARBA00008023"/>
    </source>
</evidence>
<evidence type="ECO:0000256" key="9">
    <source>
        <dbReference type="ARBA" id="ARBA00052017"/>
    </source>
</evidence>
<organism evidence="12 13">
    <name type="scientific">Candidatus Intestinimonas pullistercoris</name>
    <dbReference type="NCBI Taxonomy" id="2838623"/>
    <lineage>
        <taxon>Bacteria</taxon>
        <taxon>Bacillati</taxon>
        <taxon>Bacillota</taxon>
        <taxon>Clostridia</taxon>
        <taxon>Eubacteriales</taxon>
        <taxon>Intestinimonas</taxon>
    </lineage>
</organism>
<evidence type="ECO:0000256" key="8">
    <source>
        <dbReference type="ARBA" id="ARBA00051875"/>
    </source>
</evidence>
<feature type="binding site" evidence="10">
    <location>
        <begin position="178"/>
        <end position="179"/>
    </location>
    <ligand>
        <name>substrate</name>
    </ligand>
</feature>
<proteinExistence type="inferred from homology"/>
<dbReference type="EMBL" id="DWWJ01000114">
    <property type="protein sequence ID" value="HJC41214.1"/>
    <property type="molecule type" value="Genomic_DNA"/>
</dbReference>
<keyword evidence="7 10" id="KW-0546">Nucleotide metabolism</keyword>
<evidence type="ECO:0000256" key="3">
    <source>
        <dbReference type="ARBA" id="ARBA00022723"/>
    </source>
</evidence>
<feature type="binding site" evidence="10">
    <location>
        <position position="173"/>
    </location>
    <ligand>
        <name>substrate</name>
    </ligand>
</feature>
<reference evidence="12" key="1">
    <citation type="journal article" date="2021" name="PeerJ">
        <title>Extensive microbial diversity within the chicken gut microbiome revealed by metagenomics and culture.</title>
        <authorList>
            <person name="Gilroy R."/>
            <person name="Ravi A."/>
            <person name="Getino M."/>
            <person name="Pursley I."/>
            <person name="Horton D.L."/>
            <person name="Alikhan N.F."/>
            <person name="Baker D."/>
            <person name="Gharbi K."/>
            <person name="Hall N."/>
            <person name="Watson M."/>
            <person name="Adriaenssens E.M."/>
            <person name="Foster-Nyarko E."/>
            <person name="Jarju S."/>
            <person name="Secka A."/>
            <person name="Antonio M."/>
            <person name="Oren A."/>
            <person name="Chaudhuri R.R."/>
            <person name="La Ragione R."/>
            <person name="Hildebrand F."/>
            <person name="Pallen M.J."/>
        </authorList>
    </citation>
    <scope>NUCLEOTIDE SEQUENCE</scope>
    <source>
        <strain evidence="12">CHK186-1790</strain>
    </source>
</reference>
<dbReference type="InterPro" id="IPR020922">
    <property type="entry name" value="dITP/XTP_pyrophosphatase"/>
</dbReference>
<comment type="similarity">
    <text evidence="1 10 11">Belongs to the HAM1 NTPase family.</text>
</comment>
<keyword evidence="3 10" id="KW-0479">Metal-binding</keyword>
<dbReference type="GO" id="GO:0046872">
    <property type="term" value="F:metal ion binding"/>
    <property type="evidence" value="ECO:0007669"/>
    <property type="project" value="UniProtKB-KW"/>
</dbReference>
<dbReference type="GO" id="GO:0000166">
    <property type="term" value="F:nucleotide binding"/>
    <property type="evidence" value="ECO:0007669"/>
    <property type="project" value="UniProtKB-KW"/>
</dbReference>
<dbReference type="InterPro" id="IPR002637">
    <property type="entry name" value="RdgB/HAM1"/>
</dbReference>
<feature type="binding site" evidence="10">
    <location>
        <position position="40"/>
    </location>
    <ligand>
        <name>Mg(2+)</name>
        <dbReference type="ChEBI" id="CHEBI:18420"/>
    </ligand>
</feature>
<dbReference type="Proteomes" id="UP000823882">
    <property type="component" value="Unassembled WGS sequence"/>
</dbReference>
<evidence type="ECO:0000256" key="6">
    <source>
        <dbReference type="ARBA" id="ARBA00022842"/>
    </source>
</evidence>
<sequence>MKVVLASKNQHKLVEMRDILSAQGVEVVLESDVGVDVEVEETGTTFEENSLLKARAVMEASGLPAIADDSGLAVDALNGAPGVYSARYGGEGLDDVGRYRLLLENMRGQLDRRCRFVSVITLCMPNGDVITARGECPGTLAYAPQGENGFGYDPVFFVPEKKKTFAQLTPEEKNAISHRGRALAVFQEKLAAYLAGQG</sequence>
<feature type="binding site" evidence="10">
    <location>
        <begin position="150"/>
        <end position="153"/>
    </location>
    <ligand>
        <name>substrate</name>
    </ligand>
</feature>
<evidence type="ECO:0000256" key="4">
    <source>
        <dbReference type="ARBA" id="ARBA00022741"/>
    </source>
</evidence>
<evidence type="ECO:0000256" key="10">
    <source>
        <dbReference type="HAMAP-Rule" id="MF_01405"/>
    </source>
</evidence>
<keyword evidence="6 10" id="KW-0460">Magnesium</keyword>
<dbReference type="Gene3D" id="3.90.950.10">
    <property type="match status" value="1"/>
</dbReference>
<feature type="binding site" evidence="10">
    <location>
        <position position="69"/>
    </location>
    <ligand>
        <name>Mg(2+)</name>
        <dbReference type="ChEBI" id="CHEBI:18420"/>
    </ligand>
</feature>
<protein>
    <recommendedName>
        <fullName evidence="10">dITP/XTP pyrophosphatase</fullName>
        <ecNumber evidence="10">3.6.1.66</ecNumber>
    </recommendedName>
    <alternativeName>
        <fullName evidence="10">Non-canonical purine NTP pyrophosphatase</fullName>
    </alternativeName>
    <alternativeName>
        <fullName evidence="10">Non-standard purine NTP pyrophosphatase</fullName>
    </alternativeName>
    <alternativeName>
        <fullName evidence="10">Nucleoside-triphosphate diphosphatase</fullName>
    </alternativeName>
    <alternativeName>
        <fullName evidence="10">Nucleoside-triphosphate pyrophosphatase</fullName>
        <shortName evidence="10">NTPase</shortName>
    </alternativeName>
</protein>
<dbReference type="GO" id="GO:0036220">
    <property type="term" value="F:ITP diphosphatase activity"/>
    <property type="evidence" value="ECO:0007669"/>
    <property type="project" value="UniProtKB-UniRule"/>
</dbReference>
<dbReference type="FunFam" id="3.90.950.10:FF:000001">
    <property type="entry name" value="dITP/XTP pyrophosphatase"/>
    <property type="match status" value="1"/>
</dbReference>
<dbReference type="HAMAP" id="MF_01405">
    <property type="entry name" value="Non_canon_purine_NTPase"/>
    <property type="match status" value="1"/>
</dbReference>
<dbReference type="EC" id="3.6.1.66" evidence="10"/>